<dbReference type="RefSeq" id="WP_248994232.1">
    <property type="nucleotide sequence ID" value="NZ_JAKIKP010000001.1"/>
</dbReference>
<accession>A0A9X1ZKL3</accession>
<name>A0A9X1ZKL3_9GAMM</name>
<evidence type="ECO:0000313" key="8">
    <source>
        <dbReference type="Proteomes" id="UP001139333"/>
    </source>
</evidence>
<feature type="transmembrane region" description="Helical" evidence="5">
    <location>
        <begin position="97"/>
        <end position="115"/>
    </location>
</feature>
<keyword evidence="4 5" id="KW-0472">Membrane</keyword>
<comment type="caution">
    <text evidence="7">The sequence shown here is derived from an EMBL/GenBank/DDBJ whole genome shotgun (WGS) entry which is preliminary data.</text>
</comment>
<evidence type="ECO:0000256" key="1">
    <source>
        <dbReference type="ARBA" id="ARBA00004141"/>
    </source>
</evidence>
<evidence type="ECO:0000256" key="3">
    <source>
        <dbReference type="ARBA" id="ARBA00022989"/>
    </source>
</evidence>
<feature type="transmembrane region" description="Helical" evidence="5">
    <location>
        <begin position="314"/>
        <end position="337"/>
    </location>
</feature>
<feature type="transmembrane region" description="Helical" evidence="5">
    <location>
        <begin position="232"/>
        <end position="250"/>
    </location>
</feature>
<dbReference type="Proteomes" id="UP001139333">
    <property type="component" value="Unassembled WGS sequence"/>
</dbReference>
<comment type="subcellular location">
    <subcellularLocation>
        <location evidence="1">Membrane</location>
        <topology evidence="1">Multi-pass membrane protein</topology>
    </subcellularLocation>
</comment>
<dbReference type="PANTHER" id="PTHR37422">
    <property type="entry name" value="TEICHURONIC ACID BIOSYNTHESIS PROTEIN TUAE"/>
    <property type="match status" value="1"/>
</dbReference>
<evidence type="ECO:0000256" key="5">
    <source>
        <dbReference type="SAM" id="Phobius"/>
    </source>
</evidence>
<reference evidence="7" key="1">
    <citation type="submission" date="2022-01" db="EMBL/GenBank/DDBJ databases">
        <title>Whole genome-based taxonomy of the Shewanellaceae.</title>
        <authorList>
            <person name="Martin-Rodriguez A.J."/>
        </authorList>
    </citation>
    <scope>NUCLEOTIDE SEQUENCE</scope>
    <source>
        <strain evidence="7">DSM 16422</strain>
    </source>
</reference>
<keyword evidence="8" id="KW-1185">Reference proteome</keyword>
<evidence type="ECO:0000256" key="4">
    <source>
        <dbReference type="ARBA" id="ARBA00023136"/>
    </source>
</evidence>
<dbReference type="Pfam" id="PF04932">
    <property type="entry name" value="Wzy_C"/>
    <property type="match status" value="1"/>
</dbReference>
<proteinExistence type="predicted"/>
<dbReference type="InterPro" id="IPR007016">
    <property type="entry name" value="O-antigen_ligase-rel_domated"/>
</dbReference>
<sequence length="390" mass="45605">MFFIPLLGVKIQIIDFYVFISILFSIIFVRSFRRVNSLLFSVCLLYFLALILSAFYGFFRTLNIGDAVLSFRFILIFLFVLFFTLEKSDVKFDLDSFFLKVLCFWSLFSIFYGVLQLAEFYSFIPYGDLPHHYLLTQHMEDFKEDWGRASGFFKGPNELGWFGVLATCFILPKVLNGDLKYLLFFISSISLPFISNSRSAIASLVIVFFYLSVSQVFTVMKLRVSHSKLRSILIFVMLTITIIFLSFLFSDYLKFERVFSAVEAILFSTNDSSLSERYRLWSVAYSVWVQYPLFGVGGDPSHYAPVVDSGWLSYLLRGGVVLFLIYTTFLLMLLYYSLKFYLHSNKDKYISIFLFTLCIIFANFFVSIQHFIFIFIFIAYAIRNLVYERN</sequence>
<keyword evidence="2 5" id="KW-0812">Transmembrane</keyword>
<dbReference type="AlphaFoldDB" id="A0A9X1ZKL3"/>
<keyword evidence="7" id="KW-0436">Ligase</keyword>
<feature type="transmembrane region" description="Helical" evidence="5">
    <location>
        <begin position="66"/>
        <end position="85"/>
    </location>
</feature>
<dbReference type="InterPro" id="IPR051533">
    <property type="entry name" value="WaaL-like"/>
</dbReference>
<dbReference type="GO" id="GO:0016874">
    <property type="term" value="F:ligase activity"/>
    <property type="evidence" value="ECO:0007669"/>
    <property type="project" value="UniProtKB-KW"/>
</dbReference>
<protein>
    <submittedName>
        <fullName evidence="7">O-antigen ligase family protein</fullName>
    </submittedName>
</protein>
<evidence type="ECO:0000313" key="7">
    <source>
        <dbReference type="EMBL" id="MCL1141562.1"/>
    </source>
</evidence>
<evidence type="ECO:0000256" key="2">
    <source>
        <dbReference type="ARBA" id="ARBA00022692"/>
    </source>
</evidence>
<dbReference type="EMBL" id="JAKIKP010000001">
    <property type="protein sequence ID" value="MCL1141562.1"/>
    <property type="molecule type" value="Genomic_DNA"/>
</dbReference>
<gene>
    <name evidence="7" type="ORF">L2672_02445</name>
</gene>
<feature type="transmembrane region" description="Helical" evidence="5">
    <location>
        <begin position="12"/>
        <end position="32"/>
    </location>
</feature>
<evidence type="ECO:0000259" key="6">
    <source>
        <dbReference type="Pfam" id="PF04932"/>
    </source>
</evidence>
<dbReference type="GO" id="GO:0016020">
    <property type="term" value="C:membrane"/>
    <property type="evidence" value="ECO:0007669"/>
    <property type="project" value="UniProtKB-SubCell"/>
</dbReference>
<organism evidence="7 8">
    <name type="scientific">Shewanella gaetbuli</name>
    <dbReference type="NCBI Taxonomy" id="220752"/>
    <lineage>
        <taxon>Bacteria</taxon>
        <taxon>Pseudomonadati</taxon>
        <taxon>Pseudomonadota</taxon>
        <taxon>Gammaproteobacteria</taxon>
        <taxon>Alteromonadales</taxon>
        <taxon>Shewanellaceae</taxon>
        <taxon>Shewanella</taxon>
    </lineage>
</organism>
<feature type="domain" description="O-antigen ligase-related" evidence="6">
    <location>
        <begin position="184"/>
        <end position="326"/>
    </location>
</feature>
<feature type="transmembrane region" description="Helical" evidence="5">
    <location>
        <begin position="349"/>
        <end position="382"/>
    </location>
</feature>
<dbReference type="PANTHER" id="PTHR37422:SF17">
    <property type="entry name" value="O-ANTIGEN LIGASE"/>
    <property type="match status" value="1"/>
</dbReference>
<keyword evidence="3 5" id="KW-1133">Transmembrane helix</keyword>
<feature type="transmembrane region" description="Helical" evidence="5">
    <location>
        <begin position="201"/>
        <end position="220"/>
    </location>
</feature>
<feature type="transmembrane region" description="Helical" evidence="5">
    <location>
        <begin position="38"/>
        <end position="59"/>
    </location>
</feature>